<dbReference type="OrthoDB" id="5949865at2759"/>
<protein>
    <submittedName>
        <fullName evidence="5">Alpha-endosulfine</fullName>
    </submittedName>
</protein>
<evidence type="ECO:0000256" key="4">
    <source>
        <dbReference type="SAM" id="MobiDB-lite"/>
    </source>
</evidence>
<accession>D3PH23</accession>
<comment type="similarity">
    <text evidence="1">Belongs to the endosulfine family.</text>
</comment>
<keyword evidence="2" id="KW-0131">Cell cycle</keyword>
<keyword evidence="3" id="KW-0650">Protein phosphatase inhibitor</keyword>
<proteinExistence type="evidence at transcript level"/>
<reference evidence="5" key="1">
    <citation type="submission" date="2010-03" db="EMBL/GenBank/DDBJ databases">
        <title>Lepeophtheirus salmonis ESTs and full-length cDNAs.</title>
        <authorList>
            <person name="Yasuike M."/>
            <person name="von Schalburg K."/>
            <person name="Cooper G."/>
            <person name="Leong J."/>
            <person name="Jones S.R.M."/>
            <person name="Koop B.F."/>
        </authorList>
    </citation>
    <scope>NUCLEOTIDE SEQUENCE</scope>
    <source>
        <tissue evidence="5">Whole</tissue>
    </source>
</reference>
<feature type="region of interest" description="Disordered" evidence="4">
    <location>
        <begin position="1"/>
        <end position="22"/>
    </location>
</feature>
<dbReference type="PANTHER" id="PTHR10358">
    <property type="entry name" value="ENDOSULFINE"/>
    <property type="match status" value="1"/>
</dbReference>
<sequence>MEEERKDDEMGPPIVPLGKLEVEKAEEKKLRAKFPKVNRTGGGGHSAFLQKRLAKGPKYFDSGDYQMAKQSQKGGTRRYPSSVPVLGVGHPTQPPTGETIPTPESVPARKTSIIQPLHVHSQSMHLPSDPAHHPPVPGQPLPNPALRNLAS</sequence>
<dbReference type="GO" id="GO:0005737">
    <property type="term" value="C:cytoplasm"/>
    <property type="evidence" value="ECO:0007669"/>
    <property type="project" value="TreeGrafter"/>
</dbReference>
<feature type="region of interest" description="Disordered" evidence="4">
    <location>
        <begin position="68"/>
        <end position="151"/>
    </location>
</feature>
<dbReference type="AlphaFoldDB" id="D3PH23"/>
<organism evidence="5">
    <name type="scientific">Lepeophtheirus salmonis</name>
    <name type="common">Salmon louse</name>
    <name type="synonym">Caligus salmonis</name>
    <dbReference type="NCBI Taxonomy" id="72036"/>
    <lineage>
        <taxon>Eukaryota</taxon>
        <taxon>Metazoa</taxon>
        <taxon>Ecdysozoa</taxon>
        <taxon>Arthropoda</taxon>
        <taxon>Crustacea</taxon>
        <taxon>Multicrustacea</taxon>
        <taxon>Hexanauplia</taxon>
        <taxon>Copepoda</taxon>
        <taxon>Siphonostomatoida</taxon>
        <taxon>Caligidae</taxon>
        <taxon>Lepeophtheirus</taxon>
    </lineage>
</organism>
<dbReference type="EMBL" id="BT120929">
    <property type="protein sequence ID" value="ADD24569.1"/>
    <property type="molecule type" value="mRNA"/>
</dbReference>
<evidence type="ECO:0000313" key="5">
    <source>
        <dbReference type="EMBL" id="ADD24569.1"/>
    </source>
</evidence>
<dbReference type="InterPro" id="IPR006760">
    <property type="entry name" value="Endosulphine"/>
</dbReference>
<keyword evidence="2" id="KW-0498">Mitosis</keyword>
<name>D3PH23_LEPSM</name>
<keyword evidence="2" id="KW-0132">Cell division</keyword>
<evidence type="ECO:0000256" key="3">
    <source>
        <dbReference type="ARBA" id="ARBA00023272"/>
    </source>
</evidence>
<dbReference type="PANTHER" id="PTHR10358:SF6">
    <property type="entry name" value="ENDOSULFINE, ISOFORM A"/>
    <property type="match status" value="1"/>
</dbReference>
<evidence type="ECO:0000256" key="2">
    <source>
        <dbReference type="ARBA" id="ARBA00022776"/>
    </source>
</evidence>
<dbReference type="GO" id="GO:0004864">
    <property type="term" value="F:protein phosphatase inhibitor activity"/>
    <property type="evidence" value="ECO:0007669"/>
    <property type="project" value="UniProtKB-KW"/>
</dbReference>
<gene>
    <name evidence="5" type="primary">ENSA</name>
</gene>
<feature type="compositionally biased region" description="Pro residues" evidence="4">
    <location>
        <begin position="133"/>
        <end position="143"/>
    </location>
</feature>
<evidence type="ECO:0000256" key="1">
    <source>
        <dbReference type="ARBA" id="ARBA00010520"/>
    </source>
</evidence>